<dbReference type="Proteomes" id="UP001519307">
    <property type="component" value="Unassembled WGS sequence"/>
</dbReference>
<evidence type="ECO:0000313" key="2">
    <source>
        <dbReference type="Proteomes" id="UP001519307"/>
    </source>
</evidence>
<proteinExistence type="predicted"/>
<dbReference type="RefSeq" id="WP_209700846.1">
    <property type="nucleotide sequence ID" value="NZ_JAGGLM010000002.1"/>
</dbReference>
<comment type="caution">
    <text evidence="1">The sequence shown here is derived from an EMBL/GenBank/DDBJ whole genome shotgun (WGS) entry which is preliminary data.</text>
</comment>
<sequence>MTRQNRGSMGSFYTSSNEDFMYDYKNMLMKGNLYKNEESALYDIARVVNLLIYLSLDRHTGKRHIKQVSEVIFKPENYQKPYEFTEEHEIKLNKLYKKMGI</sequence>
<dbReference type="EMBL" id="JAGGLM010000002">
    <property type="protein sequence ID" value="MBP2031893.1"/>
    <property type="molecule type" value="Genomic_DNA"/>
</dbReference>
<name>A0ABS4KPC3_9CLOT</name>
<evidence type="ECO:0000313" key="1">
    <source>
        <dbReference type="EMBL" id="MBP2031893.1"/>
    </source>
</evidence>
<reference evidence="1 2" key="1">
    <citation type="submission" date="2021-03" db="EMBL/GenBank/DDBJ databases">
        <title>Genomic Encyclopedia of Type Strains, Phase IV (KMG-IV): sequencing the most valuable type-strain genomes for metagenomic binning, comparative biology and taxonomic classification.</title>
        <authorList>
            <person name="Goeker M."/>
        </authorList>
    </citation>
    <scope>NUCLEOTIDE SEQUENCE [LARGE SCALE GENOMIC DNA]</scope>
    <source>
        <strain evidence="1 2">DSM 28783</strain>
    </source>
</reference>
<organism evidence="1 2">
    <name type="scientific">Clostridium algifaecis</name>
    <dbReference type="NCBI Taxonomy" id="1472040"/>
    <lineage>
        <taxon>Bacteria</taxon>
        <taxon>Bacillati</taxon>
        <taxon>Bacillota</taxon>
        <taxon>Clostridia</taxon>
        <taxon>Eubacteriales</taxon>
        <taxon>Clostridiaceae</taxon>
        <taxon>Clostridium</taxon>
    </lineage>
</organism>
<accession>A0ABS4KPC3</accession>
<keyword evidence="2" id="KW-1185">Reference proteome</keyword>
<protein>
    <submittedName>
        <fullName evidence="1">Flp pilus assembly CpaF family ATPase</fullName>
    </submittedName>
</protein>
<gene>
    <name evidence="1" type="ORF">J2Z42_000558</name>
</gene>